<dbReference type="AlphaFoldDB" id="A0A2P6U509"/>
<dbReference type="OrthoDB" id="521388at2759"/>
<feature type="region of interest" description="Disordered" evidence="1">
    <location>
        <begin position="584"/>
        <end position="610"/>
    </location>
</feature>
<feature type="region of interest" description="Disordered" evidence="1">
    <location>
        <begin position="480"/>
        <end position="514"/>
    </location>
</feature>
<feature type="compositionally biased region" description="Low complexity" evidence="1">
    <location>
        <begin position="588"/>
        <end position="610"/>
    </location>
</feature>
<evidence type="ECO:0000313" key="2">
    <source>
        <dbReference type="EMBL" id="PRW61352.1"/>
    </source>
</evidence>
<feature type="compositionally biased region" description="Acidic residues" evidence="1">
    <location>
        <begin position="251"/>
        <end position="267"/>
    </location>
</feature>
<sequence>MGGPVVRVGNRNQSPEHARHRPLIKAATVLGWLGLNLRAPDLDQAGRDAPGSWTARRQGHAQLWREGQSDGTLCQGSKAALQFLMETIFQINLGWVLQQLAAQQAECAADESALPGQRAAAAGLAALAGASWVELRRFPRGGYDLVLCTRTPSGIRRVGLALQTRVAKVNQHWKLEQKERPWFKQQRLGRGLAVLFNGYRLAAATEGGVTAALAAAQRRREAGELNEDELEAEDEGEDEQEAAAEAAAAAEELDLAADSSDEAEEAEALLGPSEVAATDEEGSDEADGSGDEQGEEEQPAADAGIPGQRYFSIWDLPERACTNIVPFAELLLRLADKVQVSAQEIGQQASLLVIPPEGVSLRSLTLNDGLRLSQAGGELRLGEAQSVMQAALTVLPQLAANGCGDGAGSSTASGSSSGSDNECLRIKAAEALSLLERARAALAPGAASPPLHDGLALLKQCKQAVLVCLLEAVKQRSWQGHEHEQPAAAGANEEAEEGQPVPAKRPRRAAAERAAGGITAGVRGTRERFEWEKHPEVLQRFEEAVDAHGGAFATMAKDVWKSMGSPVTPTALQVHSRLDLMRSKQRTAAADTAALPAREARPPAAAVASPAPAGGAAAAAAASAPLSLASMEGTVEPACSEGAEAATPPPAEHGTTLVAAVFQERVGHVATLKMGPNPMPLSALPQPQLAAIGLDARQRAILLRVMRARQGHSVKLIDRVGGDSRATLSVRKTMCVQGQAFLLIEDPAQLLDESVLGGMHVNESQVDAMEVGGTVAASSSNDQSPLHLLHAAALPYINLAGEGIRSGEGHDWQGSFVALADPEQQAGLAEALHAVERSGLLSITQLHNGIGSMRKPLAEAGARMEAAAYRAPLLGAGDPASQQQLQHALSAFEAGCQVLGAGPLPGMVGVSAVGGGAQARKELNNRWQHQVEALWPGTKPLFEAVQAAGVELTTVKNRFRRLPGDIDTAILAARKTLKPQAPRAL</sequence>
<evidence type="ECO:0000256" key="1">
    <source>
        <dbReference type="SAM" id="MobiDB-lite"/>
    </source>
</evidence>
<evidence type="ECO:0000313" key="3">
    <source>
        <dbReference type="Proteomes" id="UP000239899"/>
    </source>
</evidence>
<feature type="compositionally biased region" description="Acidic residues" evidence="1">
    <location>
        <begin position="277"/>
        <end position="299"/>
    </location>
</feature>
<dbReference type="Proteomes" id="UP000239899">
    <property type="component" value="Unassembled WGS sequence"/>
</dbReference>
<proteinExistence type="predicted"/>
<protein>
    <submittedName>
        <fullName evidence="2">Uncharacterized protein</fullName>
    </submittedName>
</protein>
<dbReference type="EMBL" id="LHPG02000001">
    <property type="protein sequence ID" value="PRW61352.1"/>
    <property type="molecule type" value="Genomic_DNA"/>
</dbReference>
<gene>
    <name evidence="2" type="ORF">C2E21_0044</name>
</gene>
<name>A0A2P6U509_CHLSO</name>
<accession>A0A2P6U509</accession>
<reference evidence="2 3" key="1">
    <citation type="journal article" date="2018" name="Plant J.">
        <title>Genome sequences of Chlorella sorokiniana UTEX 1602 and Micractinium conductrix SAG 241.80: implications to maltose excretion by a green alga.</title>
        <authorList>
            <person name="Arriola M.B."/>
            <person name="Velmurugan N."/>
            <person name="Zhang Y."/>
            <person name="Plunkett M.H."/>
            <person name="Hondzo H."/>
            <person name="Barney B.M."/>
        </authorList>
    </citation>
    <scope>NUCLEOTIDE SEQUENCE [LARGE SCALE GENOMIC DNA]</scope>
    <source>
        <strain evidence="3">UTEX 1602</strain>
    </source>
</reference>
<keyword evidence="3" id="KW-1185">Reference proteome</keyword>
<feature type="compositionally biased region" description="Acidic residues" evidence="1">
    <location>
        <begin position="224"/>
        <end position="242"/>
    </location>
</feature>
<organism evidence="2 3">
    <name type="scientific">Chlorella sorokiniana</name>
    <name type="common">Freshwater green alga</name>
    <dbReference type="NCBI Taxonomy" id="3076"/>
    <lineage>
        <taxon>Eukaryota</taxon>
        <taxon>Viridiplantae</taxon>
        <taxon>Chlorophyta</taxon>
        <taxon>core chlorophytes</taxon>
        <taxon>Trebouxiophyceae</taxon>
        <taxon>Chlorellales</taxon>
        <taxon>Chlorellaceae</taxon>
        <taxon>Chlorella clade</taxon>
        <taxon>Chlorella</taxon>
    </lineage>
</organism>
<feature type="region of interest" description="Disordered" evidence="1">
    <location>
        <begin position="220"/>
        <end position="306"/>
    </location>
</feature>
<comment type="caution">
    <text evidence="2">The sequence shown here is derived from an EMBL/GenBank/DDBJ whole genome shotgun (WGS) entry which is preliminary data.</text>
</comment>